<evidence type="ECO:0000259" key="1">
    <source>
        <dbReference type="PROSITE" id="PS50114"/>
    </source>
</evidence>
<proteinExistence type="predicted"/>
<sequence length="209" mass="23327">MPEEEAVSAAEDFCRMCGYDEDRFWEAGWPTNTICDCCGNESGIGDMGATPGVWSGVEGLHAFRGWWLGFGARWERPRQKPRDWDVLRQLENIPPQWRTAAPPPVDRARRIAERASSGSLGTETVCRVCGFSGEVFWRDGIPTETVCPSCGVESGIDDLGTPGDWDTLRGIRARRGYWAALGARWADPTARPVKWDVLVQLARVPDAWR</sequence>
<evidence type="ECO:0000313" key="2">
    <source>
        <dbReference type="EMBL" id="MDT0615318.1"/>
    </source>
</evidence>
<gene>
    <name evidence="2" type="ORF">RM812_34780</name>
</gene>
<organism evidence="2 3">
    <name type="scientific">Streptomyces lancefieldiae</name>
    <dbReference type="NCBI Taxonomy" id="3075520"/>
    <lineage>
        <taxon>Bacteria</taxon>
        <taxon>Bacillati</taxon>
        <taxon>Actinomycetota</taxon>
        <taxon>Actinomycetes</taxon>
        <taxon>Kitasatosporales</taxon>
        <taxon>Streptomycetaceae</taxon>
        <taxon>Streptomyces</taxon>
    </lineage>
</organism>
<feature type="domain" description="GATA-type" evidence="1">
    <location>
        <begin position="126"/>
        <end position="174"/>
    </location>
</feature>
<dbReference type="Proteomes" id="UP001180724">
    <property type="component" value="Unassembled WGS sequence"/>
</dbReference>
<reference evidence="2" key="1">
    <citation type="submission" date="2024-05" db="EMBL/GenBank/DDBJ databases">
        <title>30 novel species of actinomycetes from the DSMZ collection.</title>
        <authorList>
            <person name="Nouioui I."/>
        </authorList>
    </citation>
    <scope>NUCLEOTIDE SEQUENCE</scope>
    <source>
        <strain evidence="2">DSM 40712</strain>
    </source>
</reference>
<protein>
    <recommendedName>
        <fullName evidence="1">GATA-type domain-containing protein</fullName>
    </recommendedName>
</protein>
<evidence type="ECO:0000313" key="3">
    <source>
        <dbReference type="Proteomes" id="UP001180724"/>
    </source>
</evidence>
<dbReference type="EMBL" id="JAVRFH010000058">
    <property type="protein sequence ID" value="MDT0615318.1"/>
    <property type="molecule type" value="Genomic_DNA"/>
</dbReference>
<keyword evidence="3" id="KW-1185">Reference proteome</keyword>
<dbReference type="InterPro" id="IPR000679">
    <property type="entry name" value="Znf_GATA"/>
</dbReference>
<dbReference type="PROSITE" id="PS50114">
    <property type="entry name" value="GATA_ZN_FINGER_2"/>
    <property type="match status" value="1"/>
</dbReference>
<dbReference type="RefSeq" id="WP_311582348.1">
    <property type="nucleotide sequence ID" value="NZ_JAVRFH010000058.1"/>
</dbReference>
<comment type="caution">
    <text evidence="2">The sequence shown here is derived from an EMBL/GenBank/DDBJ whole genome shotgun (WGS) entry which is preliminary data.</text>
</comment>
<name>A0ABU3AZG1_9ACTN</name>
<accession>A0ABU3AZG1</accession>